<sequence length="51" mass="5602">MDALGSKRQKSFFISNSLHASLNPRGLNMEESQACGHMRVVSEHVTTGVKD</sequence>
<evidence type="ECO:0000313" key="2">
    <source>
        <dbReference type="Proteomes" id="UP001189624"/>
    </source>
</evidence>
<keyword evidence="2" id="KW-1185">Reference proteome</keyword>
<name>A0AA87B9M5_9FABA</name>
<reference evidence="1" key="1">
    <citation type="submission" date="2023-10" db="EMBL/GenBank/DDBJ databases">
        <authorList>
            <person name="Domelevo Entfellner J.-B."/>
        </authorList>
    </citation>
    <scope>NUCLEOTIDE SEQUENCE</scope>
</reference>
<gene>
    <name evidence="1" type="ORF">AYBTSS11_LOCUS29390</name>
</gene>
<dbReference type="EMBL" id="OY731407">
    <property type="protein sequence ID" value="CAJ1977239.1"/>
    <property type="molecule type" value="Genomic_DNA"/>
</dbReference>
<evidence type="ECO:0000313" key="1">
    <source>
        <dbReference type="EMBL" id="CAJ1977239.1"/>
    </source>
</evidence>
<dbReference type="Gramene" id="rna-AYBTSS11_LOCUS29390">
    <property type="protein sequence ID" value="CAJ1977239.1"/>
    <property type="gene ID" value="gene-AYBTSS11_LOCUS29390"/>
</dbReference>
<organism evidence="1 2">
    <name type="scientific">Sphenostylis stenocarpa</name>
    <dbReference type="NCBI Taxonomy" id="92480"/>
    <lineage>
        <taxon>Eukaryota</taxon>
        <taxon>Viridiplantae</taxon>
        <taxon>Streptophyta</taxon>
        <taxon>Embryophyta</taxon>
        <taxon>Tracheophyta</taxon>
        <taxon>Spermatophyta</taxon>
        <taxon>Magnoliopsida</taxon>
        <taxon>eudicotyledons</taxon>
        <taxon>Gunneridae</taxon>
        <taxon>Pentapetalae</taxon>
        <taxon>rosids</taxon>
        <taxon>fabids</taxon>
        <taxon>Fabales</taxon>
        <taxon>Fabaceae</taxon>
        <taxon>Papilionoideae</taxon>
        <taxon>50 kb inversion clade</taxon>
        <taxon>NPAAA clade</taxon>
        <taxon>indigoferoid/millettioid clade</taxon>
        <taxon>Phaseoleae</taxon>
        <taxon>Sphenostylis</taxon>
    </lineage>
</organism>
<accession>A0AA87B9M5</accession>
<dbReference type="AlphaFoldDB" id="A0AA87B9M5"/>
<proteinExistence type="predicted"/>
<dbReference type="Proteomes" id="UP001189624">
    <property type="component" value="Chromosome 10"/>
</dbReference>
<protein>
    <submittedName>
        <fullName evidence="1">Uncharacterized protein</fullName>
    </submittedName>
</protein>